<dbReference type="InterPro" id="IPR052897">
    <property type="entry name" value="Sec-Metab_Biosynth_Hydrolase"/>
</dbReference>
<evidence type="ECO:0000313" key="2">
    <source>
        <dbReference type="EMBL" id="KAL2783407.1"/>
    </source>
</evidence>
<dbReference type="EMBL" id="JBFTWV010000239">
    <property type="protein sequence ID" value="KAL2783407.1"/>
    <property type="molecule type" value="Genomic_DNA"/>
</dbReference>
<proteinExistence type="predicted"/>
<dbReference type="Proteomes" id="UP001610563">
    <property type="component" value="Unassembled WGS sequence"/>
</dbReference>
<comment type="caution">
    <text evidence="2">The sequence shown here is derived from an EMBL/GenBank/DDBJ whole genome shotgun (WGS) entry which is preliminary data.</text>
</comment>
<dbReference type="Pfam" id="PF12697">
    <property type="entry name" value="Abhydrolase_6"/>
    <property type="match status" value="1"/>
</dbReference>
<evidence type="ECO:0000259" key="1">
    <source>
        <dbReference type="Pfam" id="PF12697"/>
    </source>
</evidence>
<accession>A0ABR4FJI5</accession>
<gene>
    <name evidence="2" type="ORF">BJX66DRAFT_128076</name>
</gene>
<dbReference type="Gene3D" id="3.40.50.1820">
    <property type="entry name" value="alpha/beta hydrolase"/>
    <property type="match status" value="1"/>
</dbReference>
<sequence length="245" mass="26350">MSKPTIVFVPGAFHTTEYYDGVRSLLEEKGYTTTTVALPSVGSTASMSDDADAIHAVTSKLADAGHQIVLVMHSYGGIPGTQSAKDLGFKGRQEAGKPGGIFALVYLAAYLLKEGMSVFNQAWSADVPDFLKFEDGLIYYEQSAAIRILYSDFLPEHNPESLAVTIKPHSVASWMEELSYAAHRDIPATYLLCKNDKSVPLEVQRKFVGYAEGEVSTVECEAGHTPIVSVPGVVVETILRAAGGS</sequence>
<keyword evidence="3" id="KW-1185">Reference proteome</keyword>
<dbReference type="PANTHER" id="PTHR37017">
    <property type="entry name" value="AB HYDROLASE-1 DOMAIN-CONTAINING PROTEIN-RELATED"/>
    <property type="match status" value="1"/>
</dbReference>
<dbReference type="PANTHER" id="PTHR37017:SF11">
    <property type="entry name" value="ESTERASE_LIPASE_THIOESTERASE DOMAIN-CONTAINING PROTEIN"/>
    <property type="match status" value="1"/>
</dbReference>
<dbReference type="SUPFAM" id="SSF53474">
    <property type="entry name" value="alpha/beta-Hydrolases"/>
    <property type="match status" value="1"/>
</dbReference>
<evidence type="ECO:0000313" key="3">
    <source>
        <dbReference type="Proteomes" id="UP001610563"/>
    </source>
</evidence>
<protein>
    <submittedName>
        <fullName evidence="2">Alpha/beta-hydrolase</fullName>
    </submittedName>
</protein>
<reference evidence="2 3" key="1">
    <citation type="submission" date="2024-07" db="EMBL/GenBank/DDBJ databases">
        <title>Section-level genome sequencing and comparative genomics of Aspergillus sections Usti and Cavernicolus.</title>
        <authorList>
            <consortium name="Lawrence Berkeley National Laboratory"/>
            <person name="Nybo J.L."/>
            <person name="Vesth T.C."/>
            <person name="Theobald S."/>
            <person name="Frisvad J.C."/>
            <person name="Larsen T.O."/>
            <person name="Kjaerboelling I."/>
            <person name="Rothschild-Mancinelli K."/>
            <person name="Lyhne E.K."/>
            <person name="Kogle M.E."/>
            <person name="Barry K."/>
            <person name="Clum A."/>
            <person name="Na H."/>
            <person name="Ledsgaard L."/>
            <person name="Lin J."/>
            <person name="Lipzen A."/>
            <person name="Kuo A."/>
            <person name="Riley R."/>
            <person name="Mondo S."/>
            <person name="Labutti K."/>
            <person name="Haridas S."/>
            <person name="Pangalinan J."/>
            <person name="Salamov A.A."/>
            <person name="Simmons B.A."/>
            <person name="Magnuson J.K."/>
            <person name="Chen J."/>
            <person name="Drula E."/>
            <person name="Henrissat B."/>
            <person name="Wiebenga A."/>
            <person name="Lubbers R.J."/>
            <person name="Gomes A.C."/>
            <person name="Makela M.R."/>
            <person name="Stajich J."/>
            <person name="Grigoriev I.V."/>
            <person name="Mortensen U.H."/>
            <person name="De Vries R.P."/>
            <person name="Baker S.E."/>
            <person name="Andersen M.R."/>
        </authorList>
    </citation>
    <scope>NUCLEOTIDE SEQUENCE [LARGE SCALE GENOMIC DNA]</scope>
    <source>
        <strain evidence="2 3">CBS 209.92</strain>
    </source>
</reference>
<name>A0ABR4FJI5_9EURO</name>
<dbReference type="InterPro" id="IPR029058">
    <property type="entry name" value="AB_hydrolase_fold"/>
</dbReference>
<organism evidence="2 3">
    <name type="scientific">Aspergillus keveii</name>
    <dbReference type="NCBI Taxonomy" id="714993"/>
    <lineage>
        <taxon>Eukaryota</taxon>
        <taxon>Fungi</taxon>
        <taxon>Dikarya</taxon>
        <taxon>Ascomycota</taxon>
        <taxon>Pezizomycotina</taxon>
        <taxon>Eurotiomycetes</taxon>
        <taxon>Eurotiomycetidae</taxon>
        <taxon>Eurotiales</taxon>
        <taxon>Aspergillaceae</taxon>
        <taxon>Aspergillus</taxon>
        <taxon>Aspergillus subgen. Nidulantes</taxon>
    </lineage>
</organism>
<dbReference type="InterPro" id="IPR000073">
    <property type="entry name" value="AB_hydrolase_1"/>
</dbReference>
<feature type="domain" description="AB hydrolase-1" evidence="1">
    <location>
        <begin position="6"/>
        <end position="236"/>
    </location>
</feature>